<keyword evidence="1" id="KW-0812">Transmembrane</keyword>
<gene>
    <name evidence="2" type="ORF">CD33_00720</name>
</gene>
<dbReference type="OrthoDB" id="5465282at2"/>
<protein>
    <recommendedName>
        <fullName evidence="4">Permease</fullName>
    </recommendedName>
</protein>
<dbReference type="RefSeq" id="WP_036197176.1">
    <property type="nucleotide sequence ID" value="NZ_AVCY01000029.1"/>
</dbReference>
<comment type="caution">
    <text evidence="2">The sequence shown here is derived from an EMBL/GenBank/DDBJ whole genome shotgun (WGS) entry which is preliminary data.</text>
</comment>
<feature type="transmembrane region" description="Helical" evidence="1">
    <location>
        <begin position="106"/>
        <end position="125"/>
    </location>
</feature>
<feature type="transmembrane region" description="Helical" evidence="1">
    <location>
        <begin position="137"/>
        <end position="159"/>
    </location>
</feature>
<keyword evidence="1" id="KW-0472">Membrane</keyword>
<name>A0A0A3I298_9BACL</name>
<keyword evidence="1" id="KW-1133">Transmembrane helix</keyword>
<evidence type="ECO:0000256" key="1">
    <source>
        <dbReference type="SAM" id="Phobius"/>
    </source>
</evidence>
<accession>A0A0A3I298</accession>
<dbReference type="Proteomes" id="UP000030408">
    <property type="component" value="Unassembled WGS sequence"/>
</dbReference>
<keyword evidence="3" id="KW-1185">Reference proteome</keyword>
<proteinExistence type="predicted"/>
<organism evidence="2 3">
    <name type="scientific">Ureibacillus sinduriensis BLB-1 = JCM 15800</name>
    <dbReference type="NCBI Taxonomy" id="1384057"/>
    <lineage>
        <taxon>Bacteria</taxon>
        <taxon>Bacillati</taxon>
        <taxon>Bacillota</taxon>
        <taxon>Bacilli</taxon>
        <taxon>Bacillales</taxon>
        <taxon>Caryophanaceae</taxon>
        <taxon>Ureibacillus</taxon>
    </lineage>
</organism>
<evidence type="ECO:0008006" key="4">
    <source>
        <dbReference type="Google" id="ProtNLM"/>
    </source>
</evidence>
<feature type="transmembrane region" description="Helical" evidence="1">
    <location>
        <begin position="5"/>
        <end position="20"/>
    </location>
</feature>
<evidence type="ECO:0000313" key="2">
    <source>
        <dbReference type="EMBL" id="KGR78946.1"/>
    </source>
</evidence>
<dbReference type="eggNOG" id="COG0701">
    <property type="taxonomic scope" value="Bacteria"/>
</dbReference>
<evidence type="ECO:0000313" key="3">
    <source>
        <dbReference type="Proteomes" id="UP000030408"/>
    </source>
</evidence>
<dbReference type="STRING" id="1384057.CD33_00720"/>
<reference evidence="2 3" key="1">
    <citation type="submission" date="2014-02" db="EMBL/GenBank/DDBJ databases">
        <title>Draft genome sequence of Lysinibacillus sinduriensis JCM 15800.</title>
        <authorList>
            <person name="Zhang F."/>
            <person name="Wang G."/>
            <person name="Zhang L."/>
        </authorList>
    </citation>
    <scope>NUCLEOTIDE SEQUENCE [LARGE SCALE GENOMIC DNA]</scope>
    <source>
        <strain evidence="2 3">JCM 15800</strain>
    </source>
</reference>
<feature type="transmembrane region" description="Helical" evidence="1">
    <location>
        <begin position="72"/>
        <end position="94"/>
    </location>
</feature>
<dbReference type="EMBL" id="JPVO01000027">
    <property type="protein sequence ID" value="KGR78946.1"/>
    <property type="molecule type" value="Genomic_DNA"/>
</dbReference>
<dbReference type="AlphaFoldDB" id="A0A0A3I298"/>
<feature type="transmembrane region" description="Helical" evidence="1">
    <location>
        <begin position="40"/>
        <end position="60"/>
    </location>
</feature>
<sequence>MISGMILYTIASIYLGYSFIKDKHKTKSALLKSWKMFINVLPDLLAIMLLTGLALSLLTPSLISSIIGESSGFLGIIYSTIIGSIALVPSFIVFPLGHTLIQNGAALPQVAVLMSTLMSVGLVTLTMEQKTFGRSFAYARNIASIIMSLLFAFIIWVVMT</sequence>